<name>A0A975BR44_9BACT</name>
<dbReference type="EMBL" id="CP061800">
    <property type="protein sequence ID" value="QTA89853.1"/>
    <property type="molecule type" value="Genomic_DNA"/>
</dbReference>
<dbReference type="KEGG" id="dmm:dnm_059100"/>
<reference evidence="1" key="1">
    <citation type="journal article" date="2021" name="Microb. Physiol.">
        <title>Proteogenomic Insights into the Physiology of Marine, Sulfate-Reducing, Filamentous Desulfonema limicola and Desulfonema magnum.</title>
        <authorList>
            <person name="Schnaars V."/>
            <person name="Wohlbrand L."/>
            <person name="Scheve S."/>
            <person name="Hinrichs C."/>
            <person name="Reinhardt R."/>
            <person name="Rabus R."/>
        </authorList>
    </citation>
    <scope>NUCLEOTIDE SEQUENCE</scope>
    <source>
        <strain evidence="1">4be13</strain>
    </source>
</reference>
<gene>
    <name evidence="1" type="ORF">dnm_059100</name>
</gene>
<evidence type="ECO:0000313" key="2">
    <source>
        <dbReference type="Proteomes" id="UP000663722"/>
    </source>
</evidence>
<organism evidence="1 2">
    <name type="scientific">Desulfonema magnum</name>
    <dbReference type="NCBI Taxonomy" id="45655"/>
    <lineage>
        <taxon>Bacteria</taxon>
        <taxon>Pseudomonadati</taxon>
        <taxon>Thermodesulfobacteriota</taxon>
        <taxon>Desulfobacteria</taxon>
        <taxon>Desulfobacterales</taxon>
        <taxon>Desulfococcaceae</taxon>
        <taxon>Desulfonema</taxon>
    </lineage>
</organism>
<proteinExistence type="predicted"/>
<protein>
    <submittedName>
        <fullName evidence="1">Uncharacterized protein</fullName>
    </submittedName>
</protein>
<dbReference type="AlphaFoldDB" id="A0A975BR44"/>
<dbReference type="Proteomes" id="UP000663722">
    <property type="component" value="Chromosome"/>
</dbReference>
<accession>A0A975BR44</accession>
<sequence length="58" mass="6784">MINFWSKSEKLVLAELTLAAVIFWTNSSNPEKEAYRHIRKNFKETVNILNFAIDQISI</sequence>
<keyword evidence="2" id="KW-1185">Reference proteome</keyword>
<evidence type="ECO:0000313" key="1">
    <source>
        <dbReference type="EMBL" id="QTA89853.1"/>
    </source>
</evidence>